<dbReference type="AlphaFoldDB" id="A0A151HIF4"/>
<dbReference type="GO" id="GO:0090364">
    <property type="term" value="P:regulation of proteasome assembly"/>
    <property type="evidence" value="ECO:0007669"/>
    <property type="project" value="InterPro"/>
</dbReference>
<organism evidence="2 3">
    <name type="scientific">Toxoplasma gondii TgCatPRC2</name>
    <dbReference type="NCBI Taxonomy" id="1130821"/>
    <lineage>
        <taxon>Eukaryota</taxon>
        <taxon>Sar</taxon>
        <taxon>Alveolata</taxon>
        <taxon>Apicomplexa</taxon>
        <taxon>Conoidasida</taxon>
        <taxon>Coccidia</taxon>
        <taxon>Eucoccidiorida</taxon>
        <taxon>Eimeriorina</taxon>
        <taxon>Sarcocystidae</taxon>
        <taxon>Toxoplasma</taxon>
    </lineage>
</organism>
<name>A0A151HIF4_TOXGO</name>
<dbReference type="EMBL" id="AHZP02000903">
    <property type="protein sequence ID" value="KYK69137.1"/>
    <property type="molecule type" value="Genomic_DNA"/>
</dbReference>
<dbReference type="InterPro" id="IPR004274">
    <property type="entry name" value="FCP1_dom"/>
</dbReference>
<proteinExistence type="predicted"/>
<evidence type="ECO:0000313" key="3">
    <source>
        <dbReference type="Proteomes" id="UP000075225"/>
    </source>
</evidence>
<dbReference type="PANTHER" id="PTHR48493:SF1">
    <property type="entry name" value="UBIQUITIN-LIKE DOMAIN-CONTAINING CTD PHOSPHATASE 1"/>
    <property type="match status" value="1"/>
</dbReference>
<sequence>DLKRPFLDRFMEDAYEDYDLAVWSQTHWKWVEMKCTELGFLTSPKFHLCFVLDR</sequence>
<dbReference type="VEuPathDB" id="ToxoDB:TGPRC2_424210"/>
<feature type="domain" description="FCP1 homology" evidence="1">
    <location>
        <begin position="3"/>
        <end position="38"/>
    </location>
</feature>
<protein>
    <submittedName>
        <fullName evidence="2">Ubiquitin-like domain CTD phosphatase 1</fullName>
    </submittedName>
</protein>
<feature type="non-terminal residue" evidence="2">
    <location>
        <position position="1"/>
    </location>
</feature>
<dbReference type="PANTHER" id="PTHR48493">
    <property type="entry name" value="UBIQUITIN-LIKE DOMAIN-CONTAINING CTD PHOSPHATASE 1"/>
    <property type="match status" value="1"/>
</dbReference>
<feature type="non-terminal residue" evidence="2">
    <location>
        <position position="54"/>
    </location>
</feature>
<gene>
    <name evidence="2" type="ORF">TGPRC2_424210</name>
</gene>
<dbReference type="InterPro" id="IPR023214">
    <property type="entry name" value="HAD_sf"/>
</dbReference>
<dbReference type="InterPro" id="IPR051658">
    <property type="entry name" value="UBLCP1"/>
</dbReference>
<dbReference type="Proteomes" id="UP000075225">
    <property type="component" value="Unassembled WGS sequence"/>
</dbReference>
<reference evidence="3" key="1">
    <citation type="submission" date="2016-03" db="EMBL/GenBank/DDBJ databases">
        <authorList>
            <person name="Sibley D."/>
            <person name="Venepally P."/>
            <person name="Karamycheva S."/>
            <person name="Hadjithomas M."/>
            <person name="Khan A."/>
            <person name="Brunk B."/>
            <person name="Roos D."/>
            <person name="Caler E."/>
            <person name="Lorenzi H."/>
        </authorList>
    </citation>
    <scope>NUCLEOTIDE SEQUENCE [LARGE SCALE GENOMIC DNA]</scope>
    <source>
        <strain evidence="3">TgCatPRC2</strain>
    </source>
</reference>
<evidence type="ECO:0000259" key="1">
    <source>
        <dbReference type="Pfam" id="PF03031"/>
    </source>
</evidence>
<dbReference type="Pfam" id="PF03031">
    <property type="entry name" value="NIF"/>
    <property type="match status" value="1"/>
</dbReference>
<evidence type="ECO:0000313" key="2">
    <source>
        <dbReference type="EMBL" id="KYK69137.1"/>
    </source>
</evidence>
<comment type="caution">
    <text evidence="2">The sequence shown here is derived from an EMBL/GenBank/DDBJ whole genome shotgun (WGS) entry which is preliminary data.</text>
</comment>
<accession>A0A151HIF4</accession>
<dbReference type="Gene3D" id="3.40.50.1000">
    <property type="entry name" value="HAD superfamily/HAD-like"/>
    <property type="match status" value="1"/>
</dbReference>